<dbReference type="InterPro" id="IPR014755">
    <property type="entry name" value="Cu-Rt/internalin_Ig-like"/>
</dbReference>
<feature type="region of interest" description="Disordered" evidence="2">
    <location>
        <begin position="57"/>
        <end position="98"/>
    </location>
</feature>
<name>A0ABX9QKJ6_9BACT</name>
<proteinExistence type="predicted"/>
<keyword evidence="1" id="KW-0732">Signal</keyword>
<dbReference type="Proteomes" id="UP000278907">
    <property type="component" value="Unassembled WGS sequence"/>
</dbReference>
<accession>A0ABX9QKJ6</accession>
<gene>
    <name evidence="4" type="ORF">D7Y13_13445</name>
</gene>
<dbReference type="Gene3D" id="2.60.40.1220">
    <property type="match status" value="1"/>
</dbReference>
<dbReference type="RefSeq" id="WP_120584152.1">
    <property type="nucleotide sequence ID" value="NZ_RAWI01000081.1"/>
</dbReference>
<feature type="compositionally biased region" description="Low complexity" evidence="2">
    <location>
        <begin position="65"/>
        <end position="98"/>
    </location>
</feature>
<evidence type="ECO:0000313" key="5">
    <source>
        <dbReference type="Proteomes" id="UP000278907"/>
    </source>
</evidence>
<comment type="caution">
    <text evidence="4">The sequence shown here is derived from an EMBL/GenBank/DDBJ whole genome shotgun (WGS) entry which is preliminary data.</text>
</comment>
<evidence type="ECO:0000313" key="4">
    <source>
        <dbReference type="EMBL" id="RKI09920.1"/>
    </source>
</evidence>
<feature type="domain" description="TP-1001-like C-terminal" evidence="3">
    <location>
        <begin position="450"/>
        <end position="652"/>
    </location>
</feature>
<dbReference type="Pfam" id="PF26342">
    <property type="entry name" value="TP_1001_2nd"/>
    <property type="match status" value="1"/>
</dbReference>
<dbReference type="PROSITE" id="PS51257">
    <property type="entry name" value="PROKAR_LIPOPROTEIN"/>
    <property type="match status" value="1"/>
</dbReference>
<evidence type="ECO:0000256" key="2">
    <source>
        <dbReference type="SAM" id="MobiDB-lite"/>
    </source>
</evidence>
<sequence length="662" mass="66803">MLKRSWLPALVTTVFVTVGTGCGDECVDQFDCRDKGTPPAGQAYACVENKCELRTLTPTPEEDAGTGTDAGTDAGTTTDAGTGTDAGTTTDAGTETDAGTGSACTPACTLTQVCNPTTLTCEDSGPAVTDTSAQIAAFKAAAGTTYDPALPVNGAFVTYVKPEVGADVAGFFLQAEANGPAMFVVAPVGTVQVGDRVELNVTGATVLSGVNKAASSYTDLKVVSSGHPVRNLNTATPAGLVVDRSSAPTTELLDKADTYFATIARMSGTLNGGSSASGSGHVAFTLRTGGINNANLKLRVTETVAAGLGLVDSCAVTLGAGPIWKFTSAATPPVTTVQPSAYYATDLTGVTCPAPTLVSAIGTSLTEVKVSFSRPISAASLTDVPAQFTFTNGIQAQSATVSGKDVLVTTSAQTGGADYAVSVASSVKDTVGGAITIPNTAAFKGFRTAAVLRLTEVQPSAATPANLDLLELQVISAGTTGGIQVQQDVTTTVLLATLPDVLVAEGDIIVVHLNGTVDSETTAKNQFPTSSNAANYDTAWDFKGATANLPFSSRVVVVRDALGQIQDAVPFGRSTTTAPGTFPGSLQAIQAAGQWLPADCGGVLPCTATTTPTAQDVSADWTTLPSSGATPASNSIRRIGATDTNTKADWAVGAPSWGVANP</sequence>
<reference evidence="4 5" key="1">
    <citation type="submission" date="2018-09" db="EMBL/GenBank/DDBJ databases">
        <authorList>
            <person name="Livingstone P.G."/>
            <person name="Whitworth D.E."/>
        </authorList>
    </citation>
    <scope>NUCLEOTIDE SEQUENCE [LARGE SCALE GENOMIC DNA]</scope>
    <source>
        <strain evidence="4 5">CA031B</strain>
    </source>
</reference>
<feature type="region of interest" description="Disordered" evidence="2">
    <location>
        <begin position="620"/>
        <end position="639"/>
    </location>
</feature>
<keyword evidence="5" id="KW-1185">Reference proteome</keyword>
<organism evidence="4 5">
    <name type="scientific">Corallococcus praedator</name>
    <dbReference type="NCBI Taxonomy" id="2316724"/>
    <lineage>
        <taxon>Bacteria</taxon>
        <taxon>Pseudomonadati</taxon>
        <taxon>Myxococcota</taxon>
        <taxon>Myxococcia</taxon>
        <taxon>Myxococcales</taxon>
        <taxon>Cystobacterineae</taxon>
        <taxon>Myxococcaceae</taxon>
        <taxon>Corallococcus</taxon>
    </lineage>
</organism>
<evidence type="ECO:0000256" key="1">
    <source>
        <dbReference type="ARBA" id="ARBA00022729"/>
    </source>
</evidence>
<dbReference type="EMBL" id="RAWI01000081">
    <property type="protein sequence ID" value="RKI09920.1"/>
    <property type="molecule type" value="Genomic_DNA"/>
</dbReference>
<protein>
    <recommendedName>
        <fullName evidence="3">TP-1001-like C-terminal domain-containing protein</fullName>
    </recommendedName>
</protein>
<dbReference type="InterPro" id="IPR058683">
    <property type="entry name" value="TP_1001-like_C"/>
</dbReference>
<evidence type="ECO:0000259" key="3">
    <source>
        <dbReference type="Pfam" id="PF26342"/>
    </source>
</evidence>